<protein>
    <submittedName>
        <fullName evidence="2">Polyphosphate polymerase domain-containing protein</fullName>
    </submittedName>
</protein>
<dbReference type="InterPro" id="IPR042267">
    <property type="entry name" value="VTC_sf"/>
</dbReference>
<dbReference type="EMBL" id="DVFI01000137">
    <property type="protein sequence ID" value="HIQ63888.1"/>
    <property type="molecule type" value="Genomic_DNA"/>
</dbReference>
<name>A0A9D1CJX1_9FIRM</name>
<feature type="domain" description="VTC" evidence="1">
    <location>
        <begin position="9"/>
        <end position="227"/>
    </location>
</feature>
<dbReference type="Pfam" id="PF09359">
    <property type="entry name" value="VTC"/>
    <property type="match status" value="1"/>
</dbReference>
<dbReference type="InterPro" id="IPR033469">
    <property type="entry name" value="CYTH-like_dom_sf"/>
</dbReference>
<sequence length="241" mass="28449">MADLQVFARVEKKYMMDKAQYRALRERLEGRVLPERFGRHTICNIYFDTADWRLIRASLERPVYKEKLRLRSYGVPGEEDTVFAELKKKFKGVVYKRRSNLTLHEAEDWLYRGVPGVEQDQVMREIDWFRGLYEPLQPRVMIAYDRIAFLGAEDDGLRLTFDENIRFRQNRLSLRLGADGERIIPEDRVLMEIKVPGAMPLWLCRALSDLDIYPNRFSKYGTCYQLFILPELKEKGGLKSA</sequence>
<evidence type="ECO:0000259" key="1">
    <source>
        <dbReference type="Pfam" id="PF09359"/>
    </source>
</evidence>
<organism evidence="2 3">
    <name type="scientific">Candidatus Avichristensenella intestinipullorum</name>
    <dbReference type="NCBI Taxonomy" id="2840693"/>
    <lineage>
        <taxon>Bacteria</taxon>
        <taxon>Bacillati</taxon>
        <taxon>Bacillota</taxon>
        <taxon>Clostridia</taxon>
        <taxon>Candidatus Avichristensenella</taxon>
    </lineage>
</organism>
<proteinExistence type="predicted"/>
<reference evidence="2" key="1">
    <citation type="submission" date="2020-10" db="EMBL/GenBank/DDBJ databases">
        <authorList>
            <person name="Gilroy R."/>
        </authorList>
    </citation>
    <scope>NUCLEOTIDE SEQUENCE</scope>
    <source>
        <strain evidence="2">ChiHile30-977</strain>
    </source>
</reference>
<dbReference type="GO" id="GO:0006799">
    <property type="term" value="P:polyphosphate biosynthetic process"/>
    <property type="evidence" value="ECO:0007669"/>
    <property type="project" value="UniProtKB-ARBA"/>
</dbReference>
<accession>A0A9D1CJX1</accession>
<evidence type="ECO:0000313" key="2">
    <source>
        <dbReference type="EMBL" id="HIQ63888.1"/>
    </source>
</evidence>
<comment type="caution">
    <text evidence="2">The sequence shown here is derived from an EMBL/GenBank/DDBJ whole genome shotgun (WGS) entry which is preliminary data.</text>
</comment>
<evidence type="ECO:0000313" key="3">
    <source>
        <dbReference type="Proteomes" id="UP000886819"/>
    </source>
</evidence>
<gene>
    <name evidence="2" type="ORF">IAA66_09990</name>
</gene>
<dbReference type="InterPro" id="IPR018966">
    <property type="entry name" value="VTC_domain"/>
</dbReference>
<dbReference type="Gene3D" id="3.20.100.30">
    <property type="entry name" value="VTC, catalytic tunnel domain"/>
    <property type="match status" value="1"/>
</dbReference>
<dbReference type="CDD" id="cd07750">
    <property type="entry name" value="PolyPPase_VTC_like"/>
    <property type="match status" value="1"/>
</dbReference>
<dbReference type="Proteomes" id="UP000886819">
    <property type="component" value="Unassembled WGS sequence"/>
</dbReference>
<dbReference type="SUPFAM" id="SSF55154">
    <property type="entry name" value="CYTH-like phosphatases"/>
    <property type="match status" value="1"/>
</dbReference>
<dbReference type="AlphaFoldDB" id="A0A9D1CJX1"/>
<reference evidence="2" key="2">
    <citation type="journal article" date="2021" name="PeerJ">
        <title>Extensive microbial diversity within the chicken gut microbiome revealed by metagenomics and culture.</title>
        <authorList>
            <person name="Gilroy R."/>
            <person name="Ravi A."/>
            <person name="Getino M."/>
            <person name="Pursley I."/>
            <person name="Horton D.L."/>
            <person name="Alikhan N.F."/>
            <person name="Baker D."/>
            <person name="Gharbi K."/>
            <person name="Hall N."/>
            <person name="Watson M."/>
            <person name="Adriaenssens E.M."/>
            <person name="Foster-Nyarko E."/>
            <person name="Jarju S."/>
            <person name="Secka A."/>
            <person name="Antonio M."/>
            <person name="Oren A."/>
            <person name="Chaudhuri R.R."/>
            <person name="La Ragione R."/>
            <person name="Hildebrand F."/>
            <person name="Pallen M.J."/>
        </authorList>
    </citation>
    <scope>NUCLEOTIDE SEQUENCE</scope>
    <source>
        <strain evidence="2">ChiHile30-977</strain>
    </source>
</reference>